<dbReference type="EMBL" id="CP072110">
    <property type="protein sequence ID" value="QTH65225.1"/>
    <property type="molecule type" value="Genomic_DNA"/>
</dbReference>
<dbReference type="AlphaFoldDB" id="A0A975DDL5"/>
<evidence type="ECO:0000256" key="1">
    <source>
        <dbReference type="SAM" id="Coils"/>
    </source>
</evidence>
<dbReference type="RefSeq" id="WP_208833260.1">
    <property type="nucleotide sequence ID" value="NZ_CP072110.1"/>
</dbReference>
<keyword evidence="1" id="KW-0175">Coiled coil</keyword>
<protein>
    <submittedName>
        <fullName evidence="2">Uncharacterized protein</fullName>
    </submittedName>
</protein>
<dbReference type="KEGG" id="psym:J1N51_07295"/>
<proteinExistence type="predicted"/>
<feature type="coiled-coil region" evidence="1">
    <location>
        <begin position="9"/>
        <end position="71"/>
    </location>
</feature>
<name>A0A975DDL5_9GAMM</name>
<evidence type="ECO:0000313" key="3">
    <source>
        <dbReference type="Proteomes" id="UP000682739"/>
    </source>
</evidence>
<dbReference type="Proteomes" id="UP000682739">
    <property type="component" value="Chromosome"/>
</dbReference>
<accession>A0A975DDL5</accession>
<reference evidence="2" key="1">
    <citation type="submission" date="2021-03" db="EMBL/GenBank/DDBJ databases">
        <title>Description of Psychrosphaera ytuae sp. nov. isolated from deep sea sediment of South China Sea.</title>
        <authorList>
            <person name="Zhang J."/>
            <person name="Xu X.-D."/>
        </authorList>
    </citation>
    <scope>NUCLEOTIDE SEQUENCE</scope>
    <source>
        <strain evidence="2">MTZ26</strain>
    </source>
</reference>
<evidence type="ECO:0000313" key="2">
    <source>
        <dbReference type="EMBL" id="QTH65225.1"/>
    </source>
</evidence>
<sequence>MSQWQEQQIVKQQARLDDLYKEIDQHVRKNNYLMVELEVEKNAAKQTQTEMIALREEVFQLEKELNFYQKVLAPELVADGLAIEQFAVEQDKGQNRFKFQFAVVQTDSKKRNAKGYVQLNILGYQEGKRTSLDLAELSKLDKKDLRFSFRYFQYFEGQFKLPEGFEPTDVEIKVVQPKTKWQAYKAFTEKRDWPDL</sequence>
<dbReference type="Pfam" id="PF20567">
    <property type="entry name" value="DUF6776"/>
    <property type="match status" value="1"/>
</dbReference>
<gene>
    <name evidence="2" type="ORF">J1N51_07295</name>
</gene>
<organism evidence="2 3">
    <name type="scientific">Psychrosphaera ytuae</name>
    <dbReference type="NCBI Taxonomy" id="2820710"/>
    <lineage>
        <taxon>Bacteria</taxon>
        <taxon>Pseudomonadati</taxon>
        <taxon>Pseudomonadota</taxon>
        <taxon>Gammaproteobacteria</taxon>
        <taxon>Alteromonadales</taxon>
        <taxon>Pseudoalteromonadaceae</taxon>
        <taxon>Psychrosphaera</taxon>
    </lineage>
</organism>
<dbReference type="InterPro" id="IPR046703">
    <property type="entry name" value="DUF6776"/>
</dbReference>
<keyword evidence="3" id="KW-1185">Reference proteome</keyword>